<feature type="region of interest" description="Disordered" evidence="7">
    <location>
        <begin position="36"/>
        <end position="68"/>
    </location>
</feature>
<dbReference type="InterPro" id="IPR036291">
    <property type="entry name" value="NAD(P)-bd_dom_sf"/>
</dbReference>
<dbReference type="EC" id="1.1.1.17" evidence="2"/>
<keyword evidence="5" id="KW-0520">NAD</keyword>
<comment type="caution">
    <text evidence="10">The sequence shown here is derived from an EMBL/GenBank/DDBJ whole genome shotgun (WGS) entry which is preliminary data.</text>
</comment>
<comment type="catalytic activity">
    <reaction evidence="6">
        <text>D-mannitol 1-phosphate + NAD(+) = beta-D-fructose 6-phosphate + NADH + H(+)</text>
        <dbReference type="Rhea" id="RHEA:19661"/>
        <dbReference type="ChEBI" id="CHEBI:15378"/>
        <dbReference type="ChEBI" id="CHEBI:57540"/>
        <dbReference type="ChEBI" id="CHEBI:57634"/>
        <dbReference type="ChEBI" id="CHEBI:57945"/>
        <dbReference type="ChEBI" id="CHEBI:61381"/>
        <dbReference type="EC" id="1.1.1.17"/>
    </reaction>
</comment>
<dbReference type="SUPFAM" id="SSF48179">
    <property type="entry name" value="6-phosphogluconate dehydrogenase C-terminal domain-like"/>
    <property type="match status" value="1"/>
</dbReference>
<dbReference type="PRINTS" id="PR00084">
    <property type="entry name" value="MTLDHDRGNASE"/>
</dbReference>
<dbReference type="PANTHER" id="PTHR43362:SF1">
    <property type="entry name" value="MANNITOL DEHYDROGENASE 2-RELATED"/>
    <property type="match status" value="1"/>
</dbReference>
<dbReference type="GO" id="GO:0019594">
    <property type="term" value="P:mannitol metabolic process"/>
    <property type="evidence" value="ECO:0007669"/>
    <property type="project" value="InterPro"/>
</dbReference>
<dbReference type="OrthoDB" id="271711at2"/>
<feature type="domain" description="Mannitol dehydrogenase C-terminal" evidence="9">
    <location>
        <begin position="291"/>
        <end position="419"/>
    </location>
</feature>
<dbReference type="InterPro" id="IPR013131">
    <property type="entry name" value="Mannitol_DH_N"/>
</dbReference>
<feature type="domain" description="Mannitol dehydrogenase N-terminal" evidence="8">
    <location>
        <begin position="17"/>
        <end position="282"/>
    </location>
</feature>
<dbReference type="Pfam" id="PF08125">
    <property type="entry name" value="Mannitol_dh_C"/>
    <property type="match status" value="1"/>
</dbReference>
<evidence type="ECO:0000313" key="11">
    <source>
        <dbReference type="Proteomes" id="UP000306192"/>
    </source>
</evidence>
<evidence type="ECO:0000256" key="3">
    <source>
        <dbReference type="ARBA" id="ARBA00016219"/>
    </source>
</evidence>
<keyword evidence="11" id="KW-1185">Reference proteome</keyword>
<dbReference type="InterPro" id="IPR013118">
    <property type="entry name" value="Mannitol_DH_C"/>
</dbReference>
<dbReference type="SUPFAM" id="SSF51735">
    <property type="entry name" value="NAD(P)-binding Rossmann-fold domains"/>
    <property type="match status" value="1"/>
</dbReference>
<dbReference type="Proteomes" id="UP000306192">
    <property type="component" value="Unassembled WGS sequence"/>
</dbReference>
<evidence type="ECO:0000256" key="2">
    <source>
        <dbReference type="ARBA" id="ARBA00012939"/>
    </source>
</evidence>
<dbReference type="GO" id="GO:0008926">
    <property type="term" value="F:mannitol-1-phosphate 5-dehydrogenase activity"/>
    <property type="evidence" value="ECO:0007669"/>
    <property type="project" value="UniProtKB-EC"/>
</dbReference>
<dbReference type="InterPro" id="IPR008927">
    <property type="entry name" value="6-PGluconate_DH-like_C_sf"/>
</dbReference>
<dbReference type="Pfam" id="PF01232">
    <property type="entry name" value="Mannitol_dh"/>
    <property type="match status" value="1"/>
</dbReference>
<evidence type="ECO:0000256" key="4">
    <source>
        <dbReference type="ARBA" id="ARBA00023002"/>
    </source>
</evidence>
<evidence type="ECO:0000256" key="6">
    <source>
        <dbReference type="ARBA" id="ARBA00048615"/>
    </source>
</evidence>
<dbReference type="PANTHER" id="PTHR43362">
    <property type="entry name" value="MANNITOL DEHYDROGENASE DSF1-RELATED"/>
    <property type="match status" value="1"/>
</dbReference>
<proteinExistence type="inferred from homology"/>
<accession>A0A4T2C8S3</accession>
<dbReference type="Gene3D" id="3.40.50.720">
    <property type="entry name" value="NAD(P)-binding Rossmann-like Domain"/>
    <property type="match status" value="1"/>
</dbReference>
<sequence>MPRLTRSSVSALAAEVRMVHLGLGAFHRSHQAWYTQHASDSSPTPEGLATPGAGGSVPSGTEPWGIHGFTGRTARAAEQLTAQDGLYTLLTASPTAVTAEVIGSIVAATDGGDAVRWRAAVSDPRVSVLTLTITEAGYHTTPDGTLDLTDAAVRDDIARLKTGALPHTGIARLLDGLIARRAAGSGPLAVMSCDNLVSNGELTRAALTALAEQTDSSMADWMHEGVSFVSSMVDRITPATTPADVVEAQRITGFDDECPVMTEDFTEWIFEGDFPAGRPDWERSGARHVSDVRPYEQRKLRLLNGAHSLLAYTGLARGHSSIDQTMGDAFCRQVLEQFWAEARPTVTGDAGDLGAFTDRLVERFENRRIVHSLAQIARDGEQKIAIRVLPVLRFNAANGGELVGAAMALAAWINFTQTAASPTAADCDHSAERVLERIAPDLAGQTAVTHAVADALTEIRSSNRTKAAS</sequence>
<evidence type="ECO:0000259" key="9">
    <source>
        <dbReference type="Pfam" id="PF08125"/>
    </source>
</evidence>
<dbReference type="AlphaFoldDB" id="A0A4T2C8S3"/>
<evidence type="ECO:0000313" key="10">
    <source>
        <dbReference type="EMBL" id="TIH40610.1"/>
    </source>
</evidence>
<evidence type="ECO:0000256" key="1">
    <source>
        <dbReference type="ARBA" id="ARBA00006541"/>
    </source>
</evidence>
<evidence type="ECO:0000259" key="8">
    <source>
        <dbReference type="Pfam" id="PF01232"/>
    </source>
</evidence>
<dbReference type="InterPro" id="IPR050988">
    <property type="entry name" value="Mannitol_DH/Oxidoreductase"/>
</dbReference>
<reference evidence="10 11" key="1">
    <citation type="journal article" date="2019" name="Microorganisms">
        <title>Systematic Affiliation and Genome Analysis of Subtercola vilae DB165(T) with Particular Emphasis on Cold Adaptation of an Isolate from a High-Altitude Cold Volcano Lake.</title>
        <authorList>
            <person name="Villalobos A.S."/>
            <person name="Wiese J."/>
            <person name="Imhoff J.F."/>
            <person name="Dorador C."/>
            <person name="Keller A."/>
            <person name="Hentschel U."/>
        </authorList>
    </citation>
    <scope>NUCLEOTIDE SEQUENCE [LARGE SCALE GENOMIC DNA]</scope>
    <source>
        <strain evidence="10 11">DB165</strain>
    </source>
</reference>
<dbReference type="PROSITE" id="PS00974">
    <property type="entry name" value="MANNITOL_DHGENASE"/>
    <property type="match status" value="1"/>
</dbReference>
<gene>
    <name evidence="10" type="ORF">D4765_01080</name>
</gene>
<dbReference type="Gene3D" id="1.10.1040.10">
    <property type="entry name" value="N-(1-d-carboxylethyl)-l-norvaline Dehydrogenase, domain 2"/>
    <property type="match status" value="1"/>
</dbReference>
<name>A0A4T2C8S3_9MICO</name>
<dbReference type="InterPro" id="IPR013328">
    <property type="entry name" value="6PGD_dom2"/>
</dbReference>
<keyword evidence="4" id="KW-0560">Oxidoreductase</keyword>
<dbReference type="InterPro" id="IPR000669">
    <property type="entry name" value="Mannitol_DH"/>
</dbReference>
<dbReference type="EMBL" id="QYRT01000002">
    <property type="protein sequence ID" value="TIH40610.1"/>
    <property type="molecule type" value="Genomic_DNA"/>
</dbReference>
<dbReference type="RefSeq" id="WP_136640381.1">
    <property type="nucleotide sequence ID" value="NZ_QYRT01000002.1"/>
</dbReference>
<comment type="similarity">
    <text evidence="1">Belongs to the mannitol dehydrogenase family.</text>
</comment>
<evidence type="ECO:0000256" key="5">
    <source>
        <dbReference type="ARBA" id="ARBA00023027"/>
    </source>
</evidence>
<dbReference type="InterPro" id="IPR023027">
    <property type="entry name" value="Mannitol_DH_CS"/>
</dbReference>
<protein>
    <recommendedName>
        <fullName evidence="3">Mannitol-1-phosphate 5-dehydrogenase</fullName>
        <ecNumber evidence="2">1.1.1.17</ecNumber>
    </recommendedName>
</protein>
<evidence type="ECO:0000256" key="7">
    <source>
        <dbReference type="SAM" id="MobiDB-lite"/>
    </source>
</evidence>
<organism evidence="10 11">
    <name type="scientific">Subtercola vilae</name>
    <dbReference type="NCBI Taxonomy" id="2056433"/>
    <lineage>
        <taxon>Bacteria</taxon>
        <taxon>Bacillati</taxon>
        <taxon>Actinomycetota</taxon>
        <taxon>Actinomycetes</taxon>
        <taxon>Micrococcales</taxon>
        <taxon>Microbacteriaceae</taxon>
        <taxon>Subtercola</taxon>
    </lineage>
</organism>